<keyword evidence="7 11" id="KW-1133">Transmembrane helix</keyword>
<evidence type="ECO:0000256" key="8">
    <source>
        <dbReference type="ARBA" id="ARBA00023065"/>
    </source>
</evidence>
<evidence type="ECO:0000256" key="9">
    <source>
        <dbReference type="ARBA" id="ARBA00023136"/>
    </source>
</evidence>
<dbReference type="AlphaFoldDB" id="A0A1D6KQ26"/>
<feature type="transmembrane region" description="Helical" evidence="11">
    <location>
        <begin position="288"/>
        <end position="306"/>
    </location>
</feature>
<dbReference type="ExpressionAtlas" id="A0A1D6KQ26">
    <property type="expression patterns" value="baseline"/>
</dbReference>
<feature type="compositionally biased region" description="Basic residues" evidence="10">
    <location>
        <begin position="94"/>
        <end position="106"/>
    </location>
</feature>
<keyword evidence="8" id="KW-0406">Ion transport</keyword>
<dbReference type="PANTHER" id="PTHR31998">
    <property type="entry name" value="K(+)-INSENSITIVE PYROPHOSPHATE-ENERGIZED PROTON PUMP"/>
    <property type="match status" value="1"/>
</dbReference>
<evidence type="ECO:0000256" key="1">
    <source>
        <dbReference type="ARBA" id="ARBA00004127"/>
    </source>
</evidence>
<keyword evidence="4 11" id="KW-0812">Transmembrane</keyword>
<protein>
    <recommendedName>
        <fullName evidence="2">H(+)-exporting diphosphatase</fullName>
        <ecNumber evidence="2">7.1.3.1</ecNumber>
    </recommendedName>
</protein>
<feature type="compositionally biased region" description="Low complexity" evidence="10">
    <location>
        <begin position="1"/>
        <end position="32"/>
    </location>
</feature>
<dbReference type="GO" id="GO:0016020">
    <property type="term" value="C:membrane"/>
    <property type="evidence" value="ECO:0007669"/>
    <property type="project" value="InterPro"/>
</dbReference>
<feature type="transmembrane region" description="Helical" evidence="11">
    <location>
        <begin position="179"/>
        <end position="199"/>
    </location>
</feature>
<sequence length="478" mass="51071">MRRRSTSCSPPRCSAAASRAPWSLRPWSWPARRSSRPPRSPSHPRPFTIAGAAWWRRSCSRSRGGVRGNRPGLARRGEACGGAASVTEGGVPRGRLRNSPRRRSRSRGGVCRSVSFPFRPSRRPPLPRAAAARTAAPSATPRGRLPPPLVLLYSVGTGFGEFFFQALLYGVAWASWVPYFSSSLGIIYVLAKPAIYAIISGEVLSTDQGKAQGFIATVQSVAILLAPQFMSPLTSYFISEEVPFDCKGFSFIVASFFLGFAIGSAALVSLALFGAFISRAGVKVVHVLSPKVFIGLIVGAMLPYWFSAMTMKSVGSVTLKMVEEVRRQFNTIPGLMEGTAKPDYATCVKISTDASIKEMIPPGALVMLTPLIVGTLFGVETLSGVLAGALIAIFAPNTGGAWDNAKKYIEAGASEHARTLGPKGSDCHKAAVIGDTIGDPLKDTLGPSLNILIKLMAVESLVFAPFFATHSGLLFKYL</sequence>
<evidence type="ECO:0000256" key="11">
    <source>
        <dbReference type="SAM" id="Phobius"/>
    </source>
</evidence>
<proteinExistence type="predicted"/>
<dbReference type="EC" id="7.1.3.1" evidence="2"/>
<evidence type="ECO:0000256" key="10">
    <source>
        <dbReference type="SAM" id="MobiDB-lite"/>
    </source>
</evidence>
<feature type="transmembrane region" description="Helical" evidence="11">
    <location>
        <begin position="150"/>
        <end position="173"/>
    </location>
</feature>
<dbReference type="InterPro" id="IPR004131">
    <property type="entry name" value="PPase-energised_H-pump"/>
</dbReference>
<feature type="region of interest" description="Disordered" evidence="10">
    <location>
        <begin position="1"/>
        <end position="47"/>
    </location>
</feature>
<feature type="transmembrane region" description="Helical" evidence="11">
    <location>
        <begin position="371"/>
        <end position="395"/>
    </location>
</feature>
<gene>
    <name evidence="12" type="ORF">ZEAMMB73_Zm00001d032330</name>
</gene>
<keyword evidence="5" id="KW-0460">Magnesium</keyword>
<dbReference type="GO" id="GO:0009678">
    <property type="term" value="F:diphosphate hydrolysis-driven proton transmembrane transporter activity"/>
    <property type="evidence" value="ECO:0007669"/>
    <property type="project" value="UniProtKB-EC"/>
</dbReference>
<evidence type="ECO:0000256" key="3">
    <source>
        <dbReference type="ARBA" id="ARBA00022448"/>
    </source>
</evidence>
<evidence type="ECO:0000313" key="12">
    <source>
        <dbReference type="EMBL" id="ONM04875.1"/>
    </source>
</evidence>
<dbReference type="STRING" id="4577.A0A1D6KQ26"/>
<organism evidence="12">
    <name type="scientific">Zea mays</name>
    <name type="common">Maize</name>
    <dbReference type="NCBI Taxonomy" id="4577"/>
    <lineage>
        <taxon>Eukaryota</taxon>
        <taxon>Viridiplantae</taxon>
        <taxon>Streptophyta</taxon>
        <taxon>Embryophyta</taxon>
        <taxon>Tracheophyta</taxon>
        <taxon>Spermatophyta</taxon>
        <taxon>Magnoliopsida</taxon>
        <taxon>Liliopsida</taxon>
        <taxon>Poales</taxon>
        <taxon>Poaceae</taxon>
        <taxon>PACMAD clade</taxon>
        <taxon>Panicoideae</taxon>
        <taxon>Andropogonodae</taxon>
        <taxon>Andropogoneae</taxon>
        <taxon>Tripsacinae</taxon>
        <taxon>Zea</taxon>
    </lineage>
</organism>
<feature type="transmembrane region" description="Helical" evidence="11">
    <location>
        <begin position="249"/>
        <end position="276"/>
    </location>
</feature>
<dbReference type="GO" id="GO:0012505">
    <property type="term" value="C:endomembrane system"/>
    <property type="evidence" value="ECO:0007669"/>
    <property type="project" value="UniProtKB-SubCell"/>
</dbReference>
<dbReference type="Pfam" id="PF03030">
    <property type="entry name" value="H_PPase"/>
    <property type="match status" value="1"/>
</dbReference>
<feature type="compositionally biased region" description="Low complexity" evidence="10">
    <location>
        <begin position="107"/>
        <end position="119"/>
    </location>
</feature>
<feature type="compositionally biased region" description="Low complexity" evidence="10">
    <location>
        <begin position="128"/>
        <end position="140"/>
    </location>
</feature>
<keyword evidence="3" id="KW-0813">Transport</keyword>
<name>A0A1D6KQ26_MAIZE</name>
<reference evidence="12" key="1">
    <citation type="submission" date="2015-12" db="EMBL/GenBank/DDBJ databases">
        <title>Update maize B73 reference genome by single molecule sequencing technologies.</title>
        <authorList>
            <consortium name="Maize Genome Sequencing Project"/>
            <person name="Ware D."/>
        </authorList>
    </citation>
    <scope>NUCLEOTIDE SEQUENCE [LARGE SCALE GENOMIC DNA]</scope>
    <source>
        <tissue evidence="12">Seedling</tissue>
    </source>
</reference>
<feature type="transmembrane region" description="Helical" evidence="11">
    <location>
        <begin position="211"/>
        <end position="229"/>
    </location>
</feature>
<feature type="region of interest" description="Disordered" evidence="10">
    <location>
        <begin position="61"/>
        <end position="140"/>
    </location>
</feature>
<dbReference type="EMBL" id="CM007647">
    <property type="protein sequence ID" value="ONM04875.1"/>
    <property type="molecule type" value="Genomic_DNA"/>
</dbReference>
<evidence type="ECO:0000256" key="5">
    <source>
        <dbReference type="ARBA" id="ARBA00022842"/>
    </source>
</evidence>
<comment type="subcellular location">
    <subcellularLocation>
        <location evidence="1">Endomembrane system</location>
        <topology evidence="1">Multi-pass membrane protein</topology>
    </subcellularLocation>
</comment>
<evidence type="ECO:0000256" key="7">
    <source>
        <dbReference type="ARBA" id="ARBA00022989"/>
    </source>
</evidence>
<dbReference type="InParanoid" id="A0A1D6KQ26"/>
<dbReference type="SMR" id="A0A1D6KQ26"/>
<dbReference type="GO" id="GO:0004427">
    <property type="term" value="F:inorganic diphosphate phosphatase activity"/>
    <property type="evidence" value="ECO:0007669"/>
    <property type="project" value="InterPro"/>
</dbReference>
<keyword evidence="6" id="KW-1278">Translocase</keyword>
<evidence type="ECO:0000256" key="2">
    <source>
        <dbReference type="ARBA" id="ARBA00013242"/>
    </source>
</evidence>
<evidence type="ECO:0000256" key="4">
    <source>
        <dbReference type="ARBA" id="ARBA00022692"/>
    </source>
</evidence>
<evidence type="ECO:0000256" key="6">
    <source>
        <dbReference type="ARBA" id="ARBA00022967"/>
    </source>
</evidence>
<accession>A0A1D6KQ26</accession>
<keyword evidence="9 11" id="KW-0472">Membrane</keyword>